<dbReference type="EMBL" id="QUSF01000224">
    <property type="protein sequence ID" value="RLV86535.1"/>
    <property type="molecule type" value="Genomic_DNA"/>
</dbReference>
<accession>A0A3L8RTZ3</accession>
<feature type="compositionally biased region" description="Basic and acidic residues" evidence="1">
    <location>
        <begin position="96"/>
        <end position="110"/>
    </location>
</feature>
<keyword evidence="3" id="KW-1185">Reference proteome</keyword>
<proteinExistence type="predicted"/>
<feature type="region of interest" description="Disordered" evidence="1">
    <location>
        <begin position="18"/>
        <end position="49"/>
    </location>
</feature>
<evidence type="ECO:0000313" key="2">
    <source>
        <dbReference type="EMBL" id="RLV86535.1"/>
    </source>
</evidence>
<evidence type="ECO:0000256" key="1">
    <source>
        <dbReference type="SAM" id="MobiDB-lite"/>
    </source>
</evidence>
<protein>
    <submittedName>
        <fullName evidence="2">Uncharacterized protein</fullName>
    </submittedName>
</protein>
<evidence type="ECO:0000313" key="3">
    <source>
        <dbReference type="Proteomes" id="UP000276834"/>
    </source>
</evidence>
<comment type="caution">
    <text evidence="2">The sequence shown here is derived from an EMBL/GenBank/DDBJ whole genome shotgun (WGS) entry which is preliminary data.</text>
</comment>
<dbReference type="Proteomes" id="UP000276834">
    <property type="component" value="Unassembled WGS sequence"/>
</dbReference>
<name>A0A3L8RTZ3_CHLGU</name>
<dbReference type="AlphaFoldDB" id="A0A3L8RTZ3"/>
<gene>
    <name evidence="2" type="ORF">DV515_00015921</name>
</gene>
<organism evidence="2 3">
    <name type="scientific">Chloebia gouldiae</name>
    <name type="common">Gouldian finch</name>
    <name type="synonym">Erythrura gouldiae</name>
    <dbReference type="NCBI Taxonomy" id="44316"/>
    <lineage>
        <taxon>Eukaryota</taxon>
        <taxon>Metazoa</taxon>
        <taxon>Chordata</taxon>
        <taxon>Craniata</taxon>
        <taxon>Vertebrata</taxon>
        <taxon>Euteleostomi</taxon>
        <taxon>Archelosauria</taxon>
        <taxon>Archosauria</taxon>
        <taxon>Dinosauria</taxon>
        <taxon>Saurischia</taxon>
        <taxon>Theropoda</taxon>
        <taxon>Coelurosauria</taxon>
        <taxon>Aves</taxon>
        <taxon>Neognathae</taxon>
        <taxon>Neoaves</taxon>
        <taxon>Telluraves</taxon>
        <taxon>Australaves</taxon>
        <taxon>Passeriformes</taxon>
        <taxon>Passeroidea</taxon>
        <taxon>Passeridae</taxon>
        <taxon>Chloebia</taxon>
    </lineage>
</organism>
<sequence>MGPARFCPASLPASLGPALAWADSDHTRPPPPPPCWPESAWQGGETWAAKPPFLDSSQQLCLPQGCRTEELREQQDSTAAPFHRAPPASWKSQKNGVERDFEREYGKLQQ</sequence>
<reference evidence="2 3" key="1">
    <citation type="journal article" date="2018" name="Proc. R. Soc. B">
        <title>A non-coding region near Follistatin controls head colour polymorphism in the Gouldian finch.</title>
        <authorList>
            <person name="Toomey M.B."/>
            <person name="Marques C.I."/>
            <person name="Andrade P."/>
            <person name="Araujo P.M."/>
            <person name="Sabatino S."/>
            <person name="Gazda M.A."/>
            <person name="Afonso S."/>
            <person name="Lopes R.J."/>
            <person name="Corbo J.C."/>
            <person name="Carneiro M."/>
        </authorList>
    </citation>
    <scope>NUCLEOTIDE SEQUENCE [LARGE SCALE GENOMIC DNA]</scope>
    <source>
        <strain evidence="2">Red01</strain>
        <tissue evidence="2">Muscle</tissue>
    </source>
</reference>
<feature type="region of interest" description="Disordered" evidence="1">
    <location>
        <begin position="68"/>
        <end position="110"/>
    </location>
</feature>